<protein>
    <submittedName>
        <fullName evidence="1">Uncharacterized protein</fullName>
    </submittedName>
</protein>
<dbReference type="AlphaFoldDB" id="A0A1X7VM88"/>
<organism evidence="1">
    <name type="scientific">Amphimedon queenslandica</name>
    <name type="common">Sponge</name>
    <dbReference type="NCBI Taxonomy" id="400682"/>
    <lineage>
        <taxon>Eukaryota</taxon>
        <taxon>Metazoa</taxon>
        <taxon>Porifera</taxon>
        <taxon>Demospongiae</taxon>
        <taxon>Heteroscleromorpha</taxon>
        <taxon>Haplosclerida</taxon>
        <taxon>Niphatidae</taxon>
        <taxon>Amphimedon</taxon>
    </lineage>
</organism>
<reference evidence="1" key="1">
    <citation type="submission" date="2017-05" db="UniProtKB">
        <authorList>
            <consortium name="EnsemblMetazoa"/>
        </authorList>
    </citation>
    <scope>IDENTIFICATION</scope>
</reference>
<dbReference type="EnsemblMetazoa" id="Aqu2.1.40528_001">
    <property type="protein sequence ID" value="Aqu2.1.40528_001"/>
    <property type="gene ID" value="Aqu2.1.40528"/>
</dbReference>
<proteinExistence type="predicted"/>
<evidence type="ECO:0000313" key="1">
    <source>
        <dbReference type="EnsemblMetazoa" id="Aqu2.1.40528_001"/>
    </source>
</evidence>
<accession>A0A1X7VM88</accession>
<name>A0A1X7VM88_AMPQE</name>
<dbReference type="OrthoDB" id="2686689at2759"/>
<dbReference type="InParanoid" id="A0A1X7VM88"/>
<sequence>MLGMTSCHNMSPMQMWIHGYFRLRGTICTLAQEMFNQPVKHIFGIDWFHPLPTKVEENETNAITISLISCPLSVASYEDLLQSFPNDHSSIMQDNSSGINTYISVCNLVSGPTI</sequence>